<name>A0A7U4P7J7_9BURK</name>
<dbReference type="SUPFAM" id="SSF56801">
    <property type="entry name" value="Acetyl-CoA synthetase-like"/>
    <property type="match status" value="1"/>
</dbReference>
<dbReference type="PANTHER" id="PTHR43201:SF8">
    <property type="entry name" value="ACYL-COA SYNTHETASE FAMILY MEMBER 3"/>
    <property type="match status" value="1"/>
</dbReference>
<protein>
    <submittedName>
        <fullName evidence="3">AMP-binding protein</fullName>
    </submittedName>
</protein>
<dbReference type="AlphaFoldDB" id="A0A7U4P7J7"/>
<dbReference type="KEGG" id="bhg:I6G56_07520"/>
<dbReference type="InterPro" id="IPR000873">
    <property type="entry name" value="AMP-dep_synth/lig_dom"/>
</dbReference>
<dbReference type="Proteomes" id="UP000594943">
    <property type="component" value="Chromosome 1"/>
</dbReference>
<dbReference type="PROSITE" id="PS00455">
    <property type="entry name" value="AMP_BINDING"/>
    <property type="match status" value="1"/>
</dbReference>
<keyword evidence="2" id="KW-0479">Metal-binding</keyword>
<dbReference type="InterPro" id="IPR025110">
    <property type="entry name" value="AMP-bd_C"/>
</dbReference>
<gene>
    <name evidence="3" type="ORF">I6G56_07520</name>
</gene>
<dbReference type="GO" id="GO:0031956">
    <property type="term" value="F:medium-chain fatty acid-CoA ligase activity"/>
    <property type="evidence" value="ECO:0007669"/>
    <property type="project" value="TreeGrafter"/>
</dbReference>
<organism evidence="3 4">
    <name type="scientific">Burkholderia humptydooensis</name>
    <dbReference type="NCBI Taxonomy" id="430531"/>
    <lineage>
        <taxon>Bacteria</taxon>
        <taxon>Pseudomonadati</taxon>
        <taxon>Pseudomonadota</taxon>
        <taxon>Betaproteobacteria</taxon>
        <taxon>Burkholderiales</taxon>
        <taxon>Burkholderiaceae</taxon>
        <taxon>Burkholderia</taxon>
        <taxon>pseudomallei group</taxon>
    </lineage>
</organism>
<dbReference type="EMBL" id="CP065686">
    <property type="protein sequence ID" value="QPS44918.1"/>
    <property type="molecule type" value="Genomic_DNA"/>
</dbReference>
<evidence type="ECO:0000313" key="4">
    <source>
        <dbReference type="Proteomes" id="UP000594943"/>
    </source>
</evidence>
<accession>A0A7T2U3B9</accession>
<dbReference type="GO" id="GO:0046872">
    <property type="term" value="F:metal ion binding"/>
    <property type="evidence" value="ECO:0007669"/>
    <property type="project" value="UniProtKB-KW"/>
</dbReference>
<reference evidence="3 4" key="1">
    <citation type="submission" date="2020-12" db="EMBL/GenBank/DDBJ databases">
        <title>FDA dAtabase for Regulatory Grade micrObial Sequences (FDA-ARGOS): Supporting development and validation of Infectious Disease Dx tests.</title>
        <authorList>
            <person name="Nelson B."/>
            <person name="Plummer A."/>
            <person name="Tallon L."/>
            <person name="Sadzewicz L."/>
            <person name="Zhao X."/>
            <person name="Boylan J."/>
            <person name="Ott S."/>
            <person name="Bowen H."/>
            <person name="Vavikolanu K."/>
            <person name="Mehta A."/>
            <person name="Aluvathingal J."/>
            <person name="Nadendla S."/>
            <person name="Myers T."/>
            <person name="Yan Y."/>
            <person name="Sichtig H."/>
        </authorList>
    </citation>
    <scope>NUCLEOTIDE SEQUENCE [LARGE SCALE GENOMIC DNA]</scope>
    <source>
        <strain evidence="3 4">FDAARGOS_899</strain>
    </source>
</reference>
<sequence length="498" mass="53753">MHMVNTDIGAHALRGGQSVALRSGEQSLTYAELVAESARVAGRLTALGVTRNAPVAVLCENCVDVLLLYYAVGQLGGTFIPVNPSLTAPEVAYILGHGDVVVLLHDEKMTPVAQAAHALHSAARLVTLNEFRELEVSPLDGNALCPQENFLVVYTSGSTGKPKAVIFDQESEVAGNRSLIEMWGMSTSDVTVVALPLGFLYGLSTAAATALQAGGEVVIMRRFHPREVLEALVQHRATVFQGVPTMFAMMLEYAEQNDISFDLSSMRLLISAGAPLSRELRGRFERRLKKRIDDYYAMTEVRPIFGRYSTDAAPVPETAIGKLAPGASISIVDPAGDEVAEGQAGEILVRAPSTTRGYLKNEALSKELFVNGMLRTGDLGYRDANGYYYLTGRIKDIIIRGGANIAPAEVEDVLAAHPAVQSVAVIGVPDEKFGQLVAAYVVGRDGTLDDDELRSYCSARLADFKVPSYFVRSSELPLGITGKVDKASLLRYWMEGRR</sequence>
<comment type="similarity">
    <text evidence="1">Belongs to the ATP-dependent AMP-binding enzyme family.</text>
</comment>
<dbReference type="PANTHER" id="PTHR43201">
    <property type="entry name" value="ACYL-COA SYNTHETASE"/>
    <property type="match status" value="1"/>
</dbReference>
<dbReference type="InterPro" id="IPR020845">
    <property type="entry name" value="AMP-binding_CS"/>
</dbReference>
<evidence type="ECO:0000256" key="2">
    <source>
        <dbReference type="ARBA" id="ARBA00022723"/>
    </source>
</evidence>
<proteinExistence type="inferred from homology"/>
<dbReference type="InterPro" id="IPR045851">
    <property type="entry name" value="AMP-bd_C_sf"/>
</dbReference>
<evidence type="ECO:0000313" key="3">
    <source>
        <dbReference type="EMBL" id="QPS44918.1"/>
    </source>
</evidence>
<dbReference type="Gene3D" id="3.30.300.30">
    <property type="match status" value="1"/>
</dbReference>
<dbReference type="Pfam" id="PF13193">
    <property type="entry name" value="AMP-binding_C"/>
    <property type="match status" value="1"/>
</dbReference>
<dbReference type="GO" id="GO:0006631">
    <property type="term" value="P:fatty acid metabolic process"/>
    <property type="evidence" value="ECO:0007669"/>
    <property type="project" value="TreeGrafter"/>
</dbReference>
<dbReference type="InterPro" id="IPR042099">
    <property type="entry name" value="ANL_N_sf"/>
</dbReference>
<accession>A0A7U4P7J7</accession>
<evidence type="ECO:0000256" key="1">
    <source>
        <dbReference type="ARBA" id="ARBA00006432"/>
    </source>
</evidence>
<dbReference type="RefSeq" id="WP_006029472.1">
    <property type="nucleotide sequence ID" value="NZ_CP013380.1"/>
</dbReference>
<dbReference type="Pfam" id="PF00501">
    <property type="entry name" value="AMP-binding"/>
    <property type="match status" value="1"/>
</dbReference>
<dbReference type="Gene3D" id="3.40.50.12780">
    <property type="entry name" value="N-terminal domain of ligase-like"/>
    <property type="match status" value="1"/>
</dbReference>